<evidence type="ECO:0000313" key="1">
    <source>
        <dbReference type="EMBL" id="MBD2753956.1"/>
    </source>
</evidence>
<comment type="caution">
    <text evidence="1">The sequence shown here is derived from an EMBL/GenBank/DDBJ whole genome shotgun (WGS) entry which is preliminary data.</text>
</comment>
<sequence>MCETVGKKPERSFTGSFSIRVKSKLHRQVATASLEKAVSLDWVAVDALRKYVRQ</sequence>
<keyword evidence="2" id="KW-1185">Reference proteome</keyword>
<dbReference type="EMBL" id="JACXAA010000004">
    <property type="protein sequence ID" value="MBD2753956.1"/>
    <property type="molecule type" value="Genomic_DNA"/>
</dbReference>
<organism evidence="1 2">
    <name type="scientific">Spirosoma validum</name>
    <dbReference type="NCBI Taxonomy" id="2771355"/>
    <lineage>
        <taxon>Bacteria</taxon>
        <taxon>Pseudomonadati</taxon>
        <taxon>Bacteroidota</taxon>
        <taxon>Cytophagia</taxon>
        <taxon>Cytophagales</taxon>
        <taxon>Cytophagaceae</taxon>
        <taxon>Spirosoma</taxon>
    </lineage>
</organism>
<dbReference type="RefSeq" id="WP_191039754.1">
    <property type="nucleotide sequence ID" value="NZ_JACXAA010000004.1"/>
</dbReference>
<name>A0A927GDV1_9BACT</name>
<dbReference type="Proteomes" id="UP000653797">
    <property type="component" value="Unassembled WGS sequence"/>
</dbReference>
<accession>A0A927GDV1</accession>
<dbReference type="Pfam" id="PF05534">
    <property type="entry name" value="HicB"/>
    <property type="match status" value="1"/>
</dbReference>
<reference evidence="1" key="1">
    <citation type="submission" date="2020-09" db="EMBL/GenBank/DDBJ databases">
        <authorList>
            <person name="Kim M.K."/>
        </authorList>
    </citation>
    <scope>NUCLEOTIDE SEQUENCE</scope>
    <source>
        <strain evidence="1">BT704</strain>
    </source>
</reference>
<gene>
    <name evidence="1" type="ORF">IC230_13700</name>
</gene>
<protein>
    <submittedName>
        <fullName evidence="1">Toxin-antitoxin system HicB family antitoxin</fullName>
    </submittedName>
</protein>
<dbReference type="AlphaFoldDB" id="A0A927GDV1"/>
<dbReference type="InterPro" id="IPR008651">
    <property type="entry name" value="Uncharacterised_HicB"/>
</dbReference>
<proteinExistence type="predicted"/>
<evidence type="ECO:0000313" key="2">
    <source>
        <dbReference type="Proteomes" id="UP000653797"/>
    </source>
</evidence>